<keyword evidence="1" id="KW-0285">Flavoprotein</keyword>
<dbReference type="STRING" id="44933.SAMN05660971_00664"/>
<dbReference type="InterPro" id="IPR036318">
    <property type="entry name" value="FAD-bd_PCMH-like_sf"/>
</dbReference>
<dbReference type="InterPro" id="IPR036683">
    <property type="entry name" value="CO_DH_flav_C_dom_sf"/>
</dbReference>
<keyword evidence="11" id="KW-1185">Reference proteome</keyword>
<dbReference type="PANTHER" id="PTHR45444">
    <property type="entry name" value="XANTHINE DEHYDROGENASE"/>
    <property type="match status" value="1"/>
</dbReference>
<evidence type="ECO:0000313" key="8">
    <source>
        <dbReference type="EMBL" id="GEN22236.1"/>
    </source>
</evidence>
<dbReference type="InterPro" id="IPR036010">
    <property type="entry name" value="2Fe-2S_ferredoxin-like_sf"/>
</dbReference>
<dbReference type="PROSITE" id="PS51085">
    <property type="entry name" value="2FE2S_FER_2"/>
    <property type="match status" value="1"/>
</dbReference>
<dbReference type="AlphaFoldDB" id="A0A1M7AW76"/>
<dbReference type="InterPro" id="IPR014307">
    <property type="entry name" value="Xanthine_DH_ssu"/>
</dbReference>
<keyword evidence="3" id="KW-0274">FAD</keyword>
<proteinExistence type="predicted"/>
<evidence type="ECO:0000256" key="1">
    <source>
        <dbReference type="ARBA" id="ARBA00022630"/>
    </source>
</evidence>
<dbReference type="OrthoDB" id="9775084at2"/>
<feature type="domain" description="2Fe-2S ferredoxin-type" evidence="6">
    <location>
        <begin position="1"/>
        <end position="85"/>
    </location>
</feature>
<dbReference type="InterPro" id="IPR001041">
    <property type="entry name" value="2Fe-2S_ferredoxin-type"/>
</dbReference>
<sequence length="504" mass="54670">MIEFHLNGRPQRVQADAHLSVLELLREQLLLTGTKEGCASGDCGACTVAIGEVTADGELRYHSANACIMPAHQLQGRHLVTVEGLADGEQLHPCQAAMVECHGSQCGFCTPGIVMSLFTLHEEQRLRPSPLTPERLEAALGGNLCRCTGYRPIRDAALAMNEMPGHQPRWLDNSSELAEQLAVNVGEDLKNEDDTTFHQPHTLDQLVTLRSRYPDARLVAGGTDLWLEQTQHLADFARVIDVTRVDELCHIQPGDDGEGRQGWWVGAAVTYANLEPLLEREYPTFAHLLHRLGSAQVRNRGTLGGNVANASPIGDTPPVLLALDARLRLTGPSGSREIAAADFFHAYKQTELAADECLEAIFIPARQFEGKAERQLKVWKLSKRREDDISAVLGAFSWRLDDGCLRDVRLAFGGMAGIPARAAGAEAALEGHAPNAEAFAAARKALAGDFSPMSDVRGSAEYRSHSAAALLERLRLLIASQSATTSHPASATTSEEVMLHAYAH</sequence>
<dbReference type="PROSITE" id="PS51387">
    <property type="entry name" value="FAD_PCMH"/>
    <property type="match status" value="1"/>
</dbReference>
<dbReference type="SUPFAM" id="SSF56176">
    <property type="entry name" value="FAD-binding/transporter-associated domain-like"/>
    <property type="match status" value="1"/>
</dbReference>
<dbReference type="InterPro" id="IPR036884">
    <property type="entry name" value="2Fe-2S-bd_dom_sf"/>
</dbReference>
<dbReference type="InterPro" id="IPR002346">
    <property type="entry name" value="Mopterin_DH_FAD-bd"/>
</dbReference>
<dbReference type="InterPro" id="IPR016169">
    <property type="entry name" value="FAD-bd_PCMH_sub2"/>
</dbReference>
<dbReference type="SMART" id="SM01092">
    <property type="entry name" value="CO_deh_flav_C"/>
    <property type="match status" value="1"/>
</dbReference>
<evidence type="ECO:0000256" key="3">
    <source>
        <dbReference type="ARBA" id="ARBA00022827"/>
    </source>
</evidence>
<dbReference type="Pfam" id="PF01799">
    <property type="entry name" value="Fer2_2"/>
    <property type="match status" value="1"/>
</dbReference>
<dbReference type="PIRSF" id="PIRSF036557">
    <property type="entry name" value="XdhA_RC"/>
    <property type="match status" value="1"/>
</dbReference>
<dbReference type="SUPFAM" id="SSF55447">
    <property type="entry name" value="CO dehydrogenase flavoprotein C-terminal domain-like"/>
    <property type="match status" value="1"/>
</dbReference>
<dbReference type="Pfam" id="PF00941">
    <property type="entry name" value="FAD_binding_5"/>
    <property type="match status" value="1"/>
</dbReference>
<dbReference type="GO" id="GO:0004854">
    <property type="term" value="F:xanthine dehydrogenase activity"/>
    <property type="evidence" value="ECO:0007669"/>
    <property type="project" value="InterPro"/>
</dbReference>
<dbReference type="SUPFAM" id="SSF54292">
    <property type="entry name" value="2Fe-2S ferredoxin-like"/>
    <property type="match status" value="1"/>
</dbReference>
<protein>
    <submittedName>
        <fullName evidence="8 9">Xanthine dehydrogenase</fullName>
    </submittedName>
</protein>
<dbReference type="PROSITE" id="PS00197">
    <property type="entry name" value="2FE2S_FER_1"/>
    <property type="match status" value="1"/>
</dbReference>
<dbReference type="RefSeq" id="WP_073433556.1">
    <property type="nucleotide sequence ID" value="NZ_BJXU01000005.1"/>
</dbReference>
<evidence type="ECO:0000313" key="10">
    <source>
        <dbReference type="Proteomes" id="UP000184123"/>
    </source>
</evidence>
<dbReference type="InterPro" id="IPR005107">
    <property type="entry name" value="CO_DH_flav_C"/>
</dbReference>
<dbReference type="NCBIfam" id="TIGR02963">
    <property type="entry name" value="xanthine_xdhA"/>
    <property type="match status" value="1"/>
</dbReference>
<dbReference type="InterPro" id="IPR016208">
    <property type="entry name" value="Ald_Oxase/xanthine_DH-like"/>
</dbReference>
<dbReference type="PANTHER" id="PTHR45444:SF3">
    <property type="entry name" value="XANTHINE DEHYDROGENASE"/>
    <property type="match status" value="1"/>
</dbReference>
<dbReference type="GO" id="GO:0071949">
    <property type="term" value="F:FAD binding"/>
    <property type="evidence" value="ECO:0007669"/>
    <property type="project" value="InterPro"/>
</dbReference>
<organism evidence="9 10">
    <name type="scientific">Halomonas cupida</name>
    <dbReference type="NCBI Taxonomy" id="44933"/>
    <lineage>
        <taxon>Bacteria</taxon>
        <taxon>Pseudomonadati</taxon>
        <taxon>Pseudomonadota</taxon>
        <taxon>Gammaproteobacteria</taxon>
        <taxon>Oceanospirillales</taxon>
        <taxon>Halomonadaceae</taxon>
        <taxon>Halomonas</taxon>
    </lineage>
</organism>
<dbReference type="Pfam" id="PF00111">
    <property type="entry name" value="Fer2"/>
    <property type="match status" value="1"/>
</dbReference>
<dbReference type="InterPro" id="IPR016166">
    <property type="entry name" value="FAD-bd_PCMH"/>
</dbReference>
<dbReference type="SUPFAM" id="SSF47741">
    <property type="entry name" value="CO dehydrogenase ISP C-domain like"/>
    <property type="match status" value="1"/>
</dbReference>
<dbReference type="Gene3D" id="1.10.150.120">
    <property type="entry name" value="[2Fe-2S]-binding domain"/>
    <property type="match status" value="1"/>
</dbReference>
<dbReference type="GO" id="GO:0005506">
    <property type="term" value="F:iron ion binding"/>
    <property type="evidence" value="ECO:0007669"/>
    <property type="project" value="InterPro"/>
</dbReference>
<evidence type="ECO:0000256" key="5">
    <source>
        <dbReference type="ARBA" id="ARBA00023004"/>
    </source>
</evidence>
<dbReference type="Gene3D" id="3.30.43.10">
    <property type="entry name" value="Uridine Diphospho-n-acetylenolpyruvylglucosamine Reductase, domain 2"/>
    <property type="match status" value="1"/>
</dbReference>
<evidence type="ECO:0000256" key="4">
    <source>
        <dbReference type="ARBA" id="ARBA00023002"/>
    </source>
</evidence>
<dbReference type="InterPro" id="IPR006058">
    <property type="entry name" value="2Fe2S_fd_BS"/>
</dbReference>
<dbReference type="EMBL" id="BJXU01000005">
    <property type="protein sequence ID" value="GEN22236.1"/>
    <property type="molecule type" value="Genomic_DNA"/>
</dbReference>
<evidence type="ECO:0000313" key="11">
    <source>
        <dbReference type="Proteomes" id="UP000321726"/>
    </source>
</evidence>
<dbReference type="GO" id="GO:0051537">
    <property type="term" value="F:2 iron, 2 sulfur cluster binding"/>
    <property type="evidence" value="ECO:0007669"/>
    <property type="project" value="InterPro"/>
</dbReference>
<keyword evidence="5" id="KW-0408">Iron</keyword>
<dbReference type="InterPro" id="IPR012175">
    <property type="entry name" value="Xanth_DH_ssu_bac"/>
</dbReference>
<gene>
    <name evidence="8" type="primary">xdhA</name>
    <name evidence="8" type="ORF">HCU01_01850</name>
    <name evidence="9" type="ORF">SAMN05660971_00664</name>
</gene>
<dbReference type="Gene3D" id="3.30.390.50">
    <property type="entry name" value="CO dehydrogenase flavoprotein, C-terminal domain"/>
    <property type="match status" value="1"/>
</dbReference>
<feature type="domain" description="FAD-binding PCMH-type" evidence="7">
    <location>
        <begin position="189"/>
        <end position="368"/>
    </location>
</feature>
<dbReference type="InterPro" id="IPR002888">
    <property type="entry name" value="2Fe-2S-bd"/>
</dbReference>
<evidence type="ECO:0000259" key="6">
    <source>
        <dbReference type="PROSITE" id="PS51085"/>
    </source>
</evidence>
<dbReference type="EMBL" id="FRCA01000001">
    <property type="protein sequence ID" value="SHL46907.1"/>
    <property type="molecule type" value="Genomic_DNA"/>
</dbReference>
<dbReference type="Gene3D" id="3.10.20.30">
    <property type="match status" value="1"/>
</dbReference>
<accession>A0A1M7AW76</accession>
<dbReference type="InterPro" id="IPR012675">
    <property type="entry name" value="Beta-grasp_dom_sf"/>
</dbReference>
<dbReference type="InterPro" id="IPR016167">
    <property type="entry name" value="FAD-bd_PCMH_sub1"/>
</dbReference>
<dbReference type="Proteomes" id="UP000321726">
    <property type="component" value="Unassembled WGS sequence"/>
</dbReference>
<keyword evidence="4" id="KW-0560">Oxidoreductase</keyword>
<keyword evidence="2" id="KW-0479">Metal-binding</keyword>
<dbReference type="Proteomes" id="UP000184123">
    <property type="component" value="Unassembled WGS sequence"/>
</dbReference>
<dbReference type="Pfam" id="PF03450">
    <property type="entry name" value="CO_deh_flav_C"/>
    <property type="match status" value="1"/>
</dbReference>
<evidence type="ECO:0000313" key="9">
    <source>
        <dbReference type="EMBL" id="SHL46907.1"/>
    </source>
</evidence>
<evidence type="ECO:0000256" key="2">
    <source>
        <dbReference type="ARBA" id="ARBA00022723"/>
    </source>
</evidence>
<reference evidence="9 10" key="1">
    <citation type="submission" date="2016-11" db="EMBL/GenBank/DDBJ databases">
        <authorList>
            <person name="Jaros S."/>
            <person name="Januszkiewicz K."/>
            <person name="Wedrychowicz H."/>
        </authorList>
    </citation>
    <scope>NUCLEOTIDE SEQUENCE [LARGE SCALE GENOMIC DNA]</scope>
    <source>
        <strain evidence="9 10">DSM 4740</strain>
    </source>
</reference>
<reference evidence="8 11" key="2">
    <citation type="submission" date="2019-07" db="EMBL/GenBank/DDBJ databases">
        <title>Whole genome shotgun sequence of Halomonas cupida NBRC 102219.</title>
        <authorList>
            <person name="Hosoyama A."/>
            <person name="Uohara A."/>
            <person name="Ohji S."/>
            <person name="Ichikawa N."/>
        </authorList>
    </citation>
    <scope>NUCLEOTIDE SEQUENCE [LARGE SCALE GENOMIC DNA]</scope>
    <source>
        <strain evidence="8 11">NBRC 102219</strain>
    </source>
</reference>
<name>A0A1M7AW76_9GAMM</name>
<dbReference type="Gene3D" id="3.30.465.10">
    <property type="match status" value="1"/>
</dbReference>
<evidence type="ECO:0000259" key="7">
    <source>
        <dbReference type="PROSITE" id="PS51387"/>
    </source>
</evidence>